<comment type="similarity">
    <text evidence="1 2">Belongs to the enoyl-CoA hydratase/isomerase family.</text>
</comment>
<comment type="caution">
    <text evidence="3">The sequence shown here is derived from an EMBL/GenBank/DDBJ whole genome shotgun (WGS) entry which is preliminary data.</text>
</comment>
<dbReference type="PANTHER" id="PTHR11941:SF54">
    <property type="entry name" value="ENOYL-COA HYDRATASE, MITOCHONDRIAL"/>
    <property type="match status" value="1"/>
</dbReference>
<name>A0A0S8JYU5_UNCW3</name>
<evidence type="ECO:0000313" key="4">
    <source>
        <dbReference type="Proteomes" id="UP000050975"/>
    </source>
</evidence>
<evidence type="ECO:0008006" key="5">
    <source>
        <dbReference type="Google" id="ProtNLM"/>
    </source>
</evidence>
<protein>
    <recommendedName>
        <fullName evidence="5">Enoyl-CoA hydratase</fullName>
    </recommendedName>
</protein>
<dbReference type="CDD" id="cd06558">
    <property type="entry name" value="crotonase-like"/>
    <property type="match status" value="1"/>
</dbReference>
<dbReference type="GO" id="GO:0003824">
    <property type="term" value="F:catalytic activity"/>
    <property type="evidence" value="ECO:0007669"/>
    <property type="project" value="InterPro"/>
</dbReference>
<dbReference type="SUPFAM" id="SSF52096">
    <property type="entry name" value="ClpP/crotonase"/>
    <property type="match status" value="1"/>
</dbReference>
<dbReference type="InterPro" id="IPR018376">
    <property type="entry name" value="Enoyl-CoA_hyd/isom_CS"/>
</dbReference>
<accession>A0A0S8JYU5</accession>
<dbReference type="Gene3D" id="3.90.226.10">
    <property type="entry name" value="2-enoyl-CoA Hydratase, Chain A, domain 1"/>
    <property type="match status" value="1"/>
</dbReference>
<dbReference type="PROSITE" id="PS00166">
    <property type="entry name" value="ENOYL_COA_HYDRATASE"/>
    <property type="match status" value="1"/>
</dbReference>
<reference evidence="3 4" key="1">
    <citation type="journal article" date="2015" name="Microbiome">
        <title>Genomic resolution of linkages in carbon, nitrogen, and sulfur cycling among widespread estuary sediment bacteria.</title>
        <authorList>
            <person name="Baker B.J."/>
            <person name="Lazar C.S."/>
            <person name="Teske A.P."/>
            <person name="Dick G.J."/>
        </authorList>
    </citation>
    <scope>NUCLEOTIDE SEQUENCE [LARGE SCALE GENOMIC DNA]</scope>
    <source>
        <strain evidence="3">SM1_77</strain>
    </source>
</reference>
<sequence>MNKEIAGIVLTSANDKFFSIGFDIPELIELSENDFREFYLSFNQLCIDLYTFPKPLIAAITGHAVAGGCILTLCCDYRFIAEGKKLMGLNEIKLGVPLPYPADRILRQIVDDRAARRILDTGDFFPPEETLVMGLVDEVIPLERVVKKAVEKVKSIQEYSLDAFKLIKRNRIEKVEAEIRSSLTAKEDIFVEMWYTDETRRKLKDALEKFSK</sequence>
<gene>
    <name evidence="3" type="ORF">AMJ74_02590</name>
</gene>
<dbReference type="Pfam" id="PF00378">
    <property type="entry name" value="ECH_1"/>
    <property type="match status" value="1"/>
</dbReference>
<dbReference type="AlphaFoldDB" id="A0A0S8JYU5"/>
<dbReference type="Proteomes" id="UP000050975">
    <property type="component" value="Unassembled WGS sequence"/>
</dbReference>
<dbReference type="EMBL" id="LJVE01000031">
    <property type="protein sequence ID" value="KPL14895.1"/>
    <property type="molecule type" value="Genomic_DNA"/>
</dbReference>
<dbReference type="GO" id="GO:0006635">
    <property type="term" value="P:fatty acid beta-oxidation"/>
    <property type="evidence" value="ECO:0007669"/>
    <property type="project" value="TreeGrafter"/>
</dbReference>
<dbReference type="InterPro" id="IPR029045">
    <property type="entry name" value="ClpP/crotonase-like_dom_sf"/>
</dbReference>
<dbReference type="InterPro" id="IPR001753">
    <property type="entry name" value="Enoyl-CoA_hydra/iso"/>
</dbReference>
<evidence type="ECO:0000256" key="2">
    <source>
        <dbReference type="RuleBase" id="RU003707"/>
    </source>
</evidence>
<dbReference type="PANTHER" id="PTHR11941">
    <property type="entry name" value="ENOYL-COA HYDRATASE-RELATED"/>
    <property type="match status" value="1"/>
</dbReference>
<proteinExistence type="inferred from homology"/>
<organism evidence="3 4">
    <name type="scientific">candidate division WOR_3 bacterium SM1_77</name>
    <dbReference type="NCBI Taxonomy" id="1703778"/>
    <lineage>
        <taxon>Bacteria</taxon>
        <taxon>Bacteria division WOR-3</taxon>
    </lineage>
</organism>
<evidence type="ECO:0000313" key="3">
    <source>
        <dbReference type="EMBL" id="KPL14895.1"/>
    </source>
</evidence>
<evidence type="ECO:0000256" key="1">
    <source>
        <dbReference type="ARBA" id="ARBA00005254"/>
    </source>
</evidence>